<name>A0A3N2C2S7_9MICO</name>
<dbReference type="InterPro" id="IPR029058">
    <property type="entry name" value="AB_hydrolase_fold"/>
</dbReference>
<feature type="compositionally biased region" description="Gly residues" evidence="3">
    <location>
        <begin position="10"/>
        <end position="21"/>
    </location>
</feature>
<dbReference type="Gene3D" id="3.40.50.1820">
    <property type="entry name" value="alpha/beta hydrolase"/>
    <property type="match status" value="1"/>
</dbReference>
<dbReference type="GO" id="GO:0052689">
    <property type="term" value="F:carboxylic ester hydrolase activity"/>
    <property type="evidence" value="ECO:0007669"/>
    <property type="project" value="UniProtKB-ARBA"/>
</dbReference>
<dbReference type="InterPro" id="IPR000073">
    <property type="entry name" value="AB_hydrolase_1"/>
</dbReference>
<dbReference type="PANTHER" id="PTHR22946:SF9">
    <property type="entry name" value="POLYKETIDE TRANSFERASE AF380"/>
    <property type="match status" value="1"/>
</dbReference>
<proteinExistence type="inferred from homology"/>
<evidence type="ECO:0000256" key="4">
    <source>
        <dbReference type="SAM" id="Phobius"/>
    </source>
</evidence>
<feature type="region of interest" description="Disordered" evidence="3">
    <location>
        <begin position="1"/>
        <end position="22"/>
    </location>
</feature>
<evidence type="ECO:0000256" key="1">
    <source>
        <dbReference type="ARBA" id="ARBA00022801"/>
    </source>
</evidence>
<comment type="similarity">
    <text evidence="2">Belongs to the AB hydrolase superfamily. FUS2 hydrolase family.</text>
</comment>
<evidence type="ECO:0000256" key="3">
    <source>
        <dbReference type="SAM" id="MobiDB-lite"/>
    </source>
</evidence>
<feature type="domain" description="AB hydrolase-1" evidence="5">
    <location>
        <begin position="187"/>
        <end position="402"/>
    </location>
</feature>
<organism evidence="6 7">
    <name type="scientific">Plantibacter flavus</name>
    <dbReference type="NCBI Taxonomy" id="150123"/>
    <lineage>
        <taxon>Bacteria</taxon>
        <taxon>Bacillati</taxon>
        <taxon>Actinomycetota</taxon>
        <taxon>Actinomycetes</taxon>
        <taxon>Micrococcales</taxon>
        <taxon>Microbacteriaceae</taxon>
        <taxon>Plantibacter</taxon>
    </lineage>
</organism>
<dbReference type="Proteomes" id="UP000266915">
    <property type="component" value="Unassembled WGS sequence"/>
</dbReference>
<keyword evidence="7" id="KW-1185">Reference proteome</keyword>
<sequence length="418" mass="44874">MNGQRHAGRGRGPGSQAGGRGVASIGIRRRGSATDAIVIAGGAAAAVGALGLAVVATIARKVVVPARDRPSEARIVGLDRAGGTVELVATPDTVVPGRYGSWVTRRAAYVQLGDILEVRQHTVIRTLLGGDVDALRIGQEAEFSGWFFRRPEELGLAHEDVLVPTPLGPAPAWAIHPEDGPSTRWAVLVHGRGTTRSEALRAVPSFRNAGYSCLLVSYRNDGDAPPALDFRYALGDEEWRDVDAAIGWVREQGAADVVLMGWSMGGAIVLQASRRTTHPELLRAVALDSPVIDWVDVLQHQARENRIPSVVGRVALLAISRRWGRLLTGQATSIDLGRLDYVANAADLALPILLMHSDDDGYVPAGPSRALALARPDIVTFVPFTVARHTKLWNYDPERWTAAVSDWLDELVPLPPGH</sequence>
<accession>A0A3N2C2S7</accession>
<dbReference type="PANTHER" id="PTHR22946">
    <property type="entry name" value="DIENELACTONE HYDROLASE DOMAIN-CONTAINING PROTEIN-RELATED"/>
    <property type="match status" value="1"/>
</dbReference>
<evidence type="ECO:0000313" key="7">
    <source>
        <dbReference type="Proteomes" id="UP000266915"/>
    </source>
</evidence>
<keyword evidence="4" id="KW-1133">Transmembrane helix</keyword>
<protein>
    <recommendedName>
        <fullName evidence="5">AB hydrolase-1 domain-containing protein</fullName>
    </recommendedName>
</protein>
<evidence type="ECO:0000256" key="2">
    <source>
        <dbReference type="ARBA" id="ARBA00038115"/>
    </source>
</evidence>
<keyword evidence="1" id="KW-0378">Hydrolase</keyword>
<feature type="transmembrane region" description="Helical" evidence="4">
    <location>
        <begin position="36"/>
        <end position="59"/>
    </location>
</feature>
<dbReference type="EMBL" id="RKHL01000001">
    <property type="protein sequence ID" value="ROR81803.1"/>
    <property type="molecule type" value="Genomic_DNA"/>
</dbReference>
<evidence type="ECO:0000259" key="5">
    <source>
        <dbReference type="Pfam" id="PF12697"/>
    </source>
</evidence>
<comment type="caution">
    <text evidence="6">The sequence shown here is derived from an EMBL/GenBank/DDBJ whole genome shotgun (WGS) entry which is preliminary data.</text>
</comment>
<dbReference type="Pfam" id="PF12697">
    <property type="entry name" value="Abhydrolase_6"/>
    <property type="match status" value="1"/>
</dbReference>
<reference evidence="6 7" key="1">
    <citation type="submission" date="2018-11" db="EMBL/GenBank/DDBJ databases">
        <title>Sequencing the genomes of 1000 actinobacteria strains.</title>
        <authorList>
            <person name="Klenk H.-P."/>
        </authorList>
    </citation>
    <scope>NUCLEOTIDE SEQUENCE [LARGE SCALE GENOMIC DNA]</scope>
    <source>
        <strain evidence="6 7">DSM 14012</strain>
    </source>
</reference>
<dbReference type="SUPFAM" id="SSF53474">
    <property type="entry name" value="alpha/beta-Hydrolases"/>
    <property type="match status" value="1"/>
</dbReference>
<keyword evidence="4" id="KW-0472">Membrane</keyword>
<evidence type="ECO:0000313" key="6">
    <source>
        <dbReference type="EMBL" id="ROR81803.1"/>
    </source>
</evidence>
<keyword evidence="4" id="KW-0812">Transmembrane</keyword>
<gene>
    <name evidence="6" type="ORF">EDD42_1875</name>
</gene>
<dbReference type="AlphaFoldDB" id="A0A3N2C2S7"/>
<dbReference type="InterPro" id="IPR050261">
    <property type="entry name" value="FrsA_esterase"/>
</dbReference>